<feature type="region of interest" description="Disordered" evidence="1">
    <location>
        <begin position="72"/>
        <end position="92"/>
    </location>
</feature>
<sequence>AESPAKSDKALPFSNILTISLSHSRLDAQLLCSIIALSLRVSLPLRPDRRSGEEGREKSTISLLTSLCAGPVTAGRRTEPAREGGLQDRNEK</sequence>
<reference evidence="4" key="1">
    <citation type="submission" date="2022-10" db="EMBL/GenBank/DDBJ databases">
        <title>Genome assembly of Pristionchus species.</title>
        <authorList>
            <person name="Yoshida K."/>
            <person name="Sommer R.J."/>
        </authorList>
    </citation>
    <scope>NUCLEOTIDE SEQUENCE [LARGE SCALE GENOMIC DNA]</scope>
    <source>
        <strain evidence="4">RS5460</strain>
    </source>
</reference>
<dbReference type="AlphaFoldDB" id="A0AAN5CLX9"/>
<feature type="non-terminal residue" evidence="2">
    <location>
        <position position="1"/>
    </location>
</feature>
<evidence type="ECO:0000256" key="1">
    <source>
        <dbReference type="SAM" id="MobiDB-lite"/>
    </source>
</evidence>
<keyword evidence="4" id="KW-1185">Reference proteome</keyword>
<accession>A0AAN5CLX9</accession>
<evidence type="ECO:0000313" key="2">
    <source>
        <dbReference type="EMBL" id="GMR46792.1"/>
    </source>
</evidence>
<dbReference type="EMBL" id="BTRK01000004">
    <property type="protein sequence ID" value="GMR46792.1"/>
    <property type="molecule type" value="Genomic_DNA"/>
</dbReference>
<name>A0AAN5CLX9_9BILA</name>
<reference evidence="2" key="2">
    <citation type="submission" date="2023-06" db="EMBL/GenBank/DDBJ databases">
        <title>Genome assembly of Pristionchus species.</title>
        <authorList>
            <person name="Yoshida K."/>
            <person name="Sommer R.J."/>
        </authorList>
    </citation>
    <scope>NUCLEOTIDE SEQUENCE</scope>
    <source>
        <strain evidence="2 4">RS5460</strain>
    </source>
</reference>
<dbReference type="Proteomes" id="UP001328107">
    <property type="component" value="Unassembled WGS sequence"/>
</dbReference>
<feature type="non-terminal residue" evidence="2">
    <location>
        <position position="92"/>
    </location>
</feature>
<gene>
    <name evidence="2" type="ORF">PMAYCL1PPCAC_16987</name>
    <name evidence="3" type="ORF">PMAYCL1PPCAC_16988</name>
</gene>
<comment type="caution">
    <text evidence="2">The sequence shown here is derived from an EMBL/GenBank/DDBJ whole genome shotgun (WGS) entry which is preliminary data.</text>
</comment>
<organism evidence="2 4">
    <name type="scientific">Pristionchus mayeri</name>
    <dbReference type="NCBI Taxonomy" id="1317129"/>
    <lineage>
        <taxon>Eukaryota</taxon>
        <taxon>Metazoa</taxon>
        <taxon>Ecdysozoa</taxon>
        <taxon>Nematoda</taxon>
        <taxon>Chromadorea</taxon>
        <taxon>Rhabditida</taxon>
        <taxon>Rhabditina</taxon>
        <taxon>Diplogasteromorpha</taxon>
        <taxon>Diplogasteroidea</taxon>
        <taxon>Neodiplogasteridae</taxon>
        <taxon>Pristionchus</taxon>
    </lineage>
</organism>
<evidence type="ECO:0000313" key="4">
    <source>
        <dbReference type="Proteomes" id="UP001328107"/>
    </source>
</evidence>
<feature type="compositionally biased region" description="Basic and acidic residues" evidence="1">
    <location>
        <begin position="76"/>
        <end position="92"/>
    </location>
</feature>
<evidence type="ECO:0000313" key="3">
    <source>
        <dbReference type="EMBL" id="GMR46793.1"/>
    </source>
</evidence>
<proteinExistence type="predicted"/>
<protein>
    <submittedName>
        <fullName evidence="2">Uncharacterized protein</fullName>
    </submittedName>
</protein>
<dbReference type="EMBL" id="BTRK01000004">
    <property type="protein sequence ID" value="GMR46793.1"/>
    <property type="molecule type" value="Genomic_DNA"/>
</dbReference>